<dbReference type="Pfam" id="PF04153">
    <property type="entry name" value="NOT2_3_5_C"/>
    <property type="match status" value="1"/>
</dbReference>
<sequence>MADKRKLQGEIDRCLKRVAEGVEQFDDIWQKVHNAANANQKEKYEADLKKEIKKLQVGPSDTAVSATSRLPRSPQRLRDQIKTWLTSNDIKDKRPLGENRKLIETRMERFKVVERETKTKAYSKEGLGQVSKIDPEQRKKEEVRQWLTSGIEKLDRQIDEFEAEIESLYAGSKKKKLDRDKNDRVEELQGWVERHKYHIKQLETVMRLLDNCSLDADKVRGIMDDLDYYVDSNQEPDFTEDEMIYDELDLEEAVAGIYSSTAVPIPVGAPPHGQGEEEVNSISSSPSASSQGPLSPKTPTTMKSTSQELFEERRRGKTTSVSSVDQNEVVNNLLPSPFTSGNRSTHAHTHTQQVQPAVPLSPRKPTSTVKAILQNSVVVVPSAAQVAPSFSSEEPNSSSTSISNPHPPPHHSAKPNSLPPIKSTPSSSAPTPLSQPTSAPPSVTSPMPSLSSAATAGSVAASNGTQKTTTPKLALSPWGQSSNNSPVSAQSPHSTASPTTVVLAQPPLHTTQAMSFTSGVSPVMTGGGVTISTSHPHISTSSQPRPPALGSGHSLHSRSSSNSSISSTALSQDSSHQPHPHVATVTVPHSLTNSGPGHHPVGPGVSASSAYETSTATPATSSGSTPSAQAHSQGSAPSSSGSPRVTMETDHASMSVQLAPFSPGSSGQQHKQTGTPPVPPSPSLSSAQHWSTPVESSTSGVPHSPAPHFTSSAIATESSMFSSVGIMSWLPPATASSMLSMATSNEVSSSAALLPPQSSTTGFMALAVGVNTAAAAIPSPPSSPFSSSLIATPPPSSSSAFPHSSLLTMHTQAPLLTTSQSFPQSESPVVSLDSAHQSSTQLQELSTLKDMAAEAVASSALPSGHHDDKKESTTNTMIRPLLDHSLSAPRERLDTMASLSSSSRTDTQLQPLLGVTPLGPMQLSQEKLYQLKMLEASCKHVPQPADSERVRPYLQRTPCPTPSFHHQHPPSHFDTFDFFQRLSIETLFFIFYYMEGTKAQYMAARALKKLSWRFHTKYMMWFQRLEEPKAITDDYEMGTYIYFDFEKWSQRKKEGFTFEYRYLEDKDLP</sequence>
<dbReference type="InterPro" id="IPR007207">
    <property type="entry name" value="Not_N"/>
</dbReference>
<proteinExistence type="inferred from homology"/>
<feature type="region of interest" description="Disordered" evidence="10">
    <location>
        <begin position="265"/>
        <end position="366"/>
    </location>
</feature>
<organism evidence="13 14">
    <name type="scientific">Geodia barretti</name>
    <name type="common">Barrett's horny sponge</name>
    <dbReference type="NCBI Taxonomy" id="519541"/>
    <lineage>
        <taxon>Eukaryota</taxon>
        <taxon>Metazoa</taxon>
        <taxon>Porifera</taxon>
        <taxon>Demospongiae</taxon>
        <taxon>Heteroscleromorpha</taxon>
        <taxon>Tetractinellida</taxon>
        <taxon>Astrophorina</taxon>
        <taxon>Geodiidae</taxon>
        <taxon>Geodia</taxon>
    </lineage>
</organism>
<evidence type="ECO:0000256" key="7">
    <source>
        <dbReference type="ARBA" id="ARBA00023015"/>
    </source>
</evidence>
<feature type="compositionally biased region" description="Low complexity" evidence="10">
    <location>
        <begin position="281"/>
        <end position="306"/>
    </location>
</feature>
<evidence type="ECO:0000256" key="5">
    <source>
        <dbReference type="ARBA" id="ARBA00022491"/>
    </source>
</evidence>
<name>A0AA35TM97_GEOBA</name>
<dbReference type="GO" id="GO:2000036">
    <property type="term" value="P:regulation of stem cell population maintenance"/>
    <property type="evidence" value="ECO:0007669"/>
    <property type="project" value="UniProtKB-ARBA"/>
</dbReference>
<dbReference type="PIRSF" id="PIRSF005290">
    <property type="entry name" value="NOT_su_3_5"/>
    <property type="match status" value="1"/>
</dbReference>
<feature type="compositionally biased region" description="Low complexity" evidence="10">
    <location>
        <begin position="389"/>
        <end position="404"/>
    </location>
</feature>
<feature type="compositionally biased region" description="Low complexity" evidence="10">
    <location>
        <begin position="530"/>
        <end position="542"/>
    </location>
</feature>
<keyword evidence="4" id="KW-0963">Cytoplasm</keyword>
<evidence type="ECO:0000259" key="11">
    <source>
        <dbReference type="Pfam" id="PF04065"/>
    </source>
</evidence>
<feature type="compositionally biased region" description="Low complexity" evidence="10">
    <location>
        <begin position="784"/>
        <end position="803"/>
    </location>
</feature>
<feature type="compositionally biased region" description="Polar residues" evidence="10">
    <location>
        <begin position="478"/>
        <end position="499"/>
    </location>
</feature>
<keyword evidence="5" id="KW-0678">Repressor</keyword>
<accession>A0AA35TM97</accession>
<feature type="domain" description="NOT2/NOT3/NOT5 C-terminal" evidence="12">
    <location>
        <begin position="938"/>
        <end position="1063"/>
    </location>
</feature>
<dbReference type="InterPro" id="IPR040168">
    <property type="entry name" value="Not2/3/5"/>
</dbReference>
<keyword evidence="8" id="KW-0804">Transcription</keyword>
<evidence type="ECO:0000256" key="2">
    <source>
        <dbReference type="ARBA" id="ARBA00004496"/>
    </source>
</evidence>
<dbReference type="GO" id="GO:0005737">
    <property type="term" value="C:cytoplasm"/>
    <property type="evidence" value="ECO:0007669"/>
    <property type="project" value="UniProtKB-SubCell"/>
</dbReference>
<dbReference type="InterPro" id="IPR007282">
    <property type="entry name" value="NOT2/3/5_C"/>
</dbReference>
<evidence type="ECO:0000313" key="14">
    <source>
        <dbReference type="Proteomes" id="UP001174909"/>
    </source>
</evidence>
<evidence type="ECO:0000256" key="9">
    <source>
        <dbReference type="ARBA" id="ARBA00023242"/>
    </source>
</evidence>
<reference evidence="13" key="1">
    <citation type="submission" date="2023-03" db="EMBL/GenBank/DDBJ databases">
        <authorList>
            <person name="Steffen K."/>
            <person name="Cardenas P."/>
        </authorList>
    </citation>
    <scope>NUCLEOTIDE SEQUENCE</scope>
</reference>
<dbReference type="GO" id="GO:0005634">
    <property type="term" value="C:nucleus"/>
    <property type="evidence" value="ECO:0007669"/>
    <property type="project" value="UniProtKB-SubCell"/>
</dbReference>
<keyword evidence="6" id="KW-0597">Phosphoprotein</keyword>
<dbReference type="Pfam" id="PF04065">
    <property type="entry name" value="Not3"/>
    <property type="match status" value="2"/>
</dbReference>
<dbReference type="AlphaFoldDB" id="A0AA35TM97"/>
<feature type="compositionally biased region" description="Polar residues" evidence="10">
    <location>
        <begin position="663"/>
        <end position="675"/>
    </location>
</feature>
<gene>
    <name evidence="13" type="ORF">GBAR_LOCUS27330</name>
</gene>
<feature type="compositionally biased region" description="Polar residues" evidence="10">
    <location>
        <begin position="318"/>
        <end position="355"/>
    </location>
</feature>
<dbReference type="InterPro" id="IPR038635">
    <property type="entry name" value="CCR4-NOT_su2/3/5_C_sf"/>
</dbReference>
<dbReference type="PANTHER" id="PTHR23326">
    <property type="entry name" value="CCR4 NOT-RELATED"/>
    <property type="match status" value="1"/>
</dbReference>
<feature type="region of interest" description="Disordered" evidence="10">
    <location>
        <begin position="389"/>
        <end position="499"/>
    </location>
</feature>
<dbReference type="Proteomes" id="UP001174909">
    <property type="component" value="Unassembled WGS sequence"/>
</dbReference>
<keyword evidence="7" id="KW-0805">Transcription regulation</keyword>
<comment type="similarity">
    <text evidence="3">Belongs to the CNOT2/3/5 family.</text>
</comment>
<feature type="domain" description="CCR4-Not complex component Not N-terminal" evidence="11">
    <location>
        <begin position="4"/>
        <end position="56"/>
    </location>
</feature>
<feature type="compositionally biased region" description="Low complexity" evidence="10">
    <location>
        <begin position="595"/>
        <end position="643"/>
    </location>
</feature>
<evidence type="ECO:0000256" key="6">
    <source>
        <dbReference type="ARBA" id="ARBA00022553"/>
    </source>
</evidence>
<evidence type="ECO:0000259" key="12">
    <source>
        <dbReference type="Pfam" id="PF04153"/>
    </source>
</evidence>
<dbReference type="Gene3D" id="2.30.30.1020">
    <property type="entry name" value="CCR4-NOT complex subunit 2/3/5, C-terminal domain"/>
    <property type="match status" value="1"/>
</dbReference>
<feature type="compositionally biased region" description="Low complexity" evidence="10">
    <location>
        <begin position="414"/>
        <end position="442"/>
    </location>
</feature>
<feature type="compositionally biased region" description="Low complexity" evidence="10">
    <location>
        <begin position="449"/>
        <end position="462"/>
    </location>
</feature>
<evidence type="ECO:0000256" key="10">
    <source>
        <dbReference type="SAM" id="MobiDB-lite"/>
    </source>
</evidence>
<feature type="region of interest" description="Disordered" evidence="10">
    <location>
        <begin position="859"/>
        <end position="886"/>
    </location>
</feature>
<dbReference type="GO" id="GO:0030015">
    <property type="term" value="C:CCR4-NOT core complex"/>
    <property type="evidence" value="ECO:0007669"/>
    <property type="project" value="InterPro"/>
</dbReference>
<keyword evidence="14" id="KW-1185">Reference proteome</keyword>
<feature type="domain" description="CCR4-Not complex component Not N-terminal" evidence="11">
    <location>
        <begin position="75"/>
        <end position="251"/>
    </location>
</feature>
<evidence type="ECO:0000256" key="3">
    <source>
        <dbReference type="ARBA" id="ARBA00007682"/>
    </source>
</evidence>
<feature type="region of interest" description="Disordered" evidence="10">
    <location>
        <begin position="781"/>
        <end position="803"/>
    </location>
</feature>
<keyword evidence="9" id="KW-0539">Nucleus</keyword>
<evidence type="ECO:0000256" key="8">
    <source>
        <dbReference type="ARBA" id="ARBA00023163"/>
    </source>
</evidence>
<comment type="caution">
    <text evidence="13">The sequence shown here is derived from an EMBL/GenBank/DDBJ whole genome shotgun (WGS) entry which is preliminary data.</text>
</comment>
<protein>
    <submittedName>
        <fullName evidence="13">CCR4-NOT transcription complex subunit 3</fullName>
    </submittedName>
</protein>
<feature type="compositionally biased region" description="Low complexity" evidence="10">
    <location>
        <begin position="551"/>
        <end position="571"/>
    </location>
</feature>
<evidence type="ECO:0000256" key="1">
    <source>
        <dbReference type="ARBA" id="ARBA00004123"/>
    </source>
</evidence>
<feature type="region of interest" description="Disordered" evidence="10">
    <location>
        <begin position="527"/>
        <end position="710"/>
    </location>
</feature>
<dbReference type="GO" id="GO:0006355">
    <property type="term" value="P:regulation of DNA-templated transcription"/>
    <property type="evidence" value="ECO:0007669"/>
    <property type="project" value="InterPro"/>
</dbReference>
<comment type="subcellular location">
    <subcellularLocation>
        <location evidence="2">Cytoplasm</location>
    </subcellularLocation>
    <subcellularLocation>
        <location evidence="1">Nucleus</location>
    </subcellularLocation>
</comment>
<dbReference type="EMBL" id="CASHTH010003806">
    <property type="protein sequence ID" value="CAI8049627.1"/>
    <property type="molecule type" value="Genomic_DNA"/>
</dbReference>
<feature type="compositionally biased region" description="Polar residues" evidence="10">
    <location>
        <begin position="687"/>
        <end position="701"/>
    </location>
</feature>
<evidence type="ECO:0000256" key="4">
    <source>
        <dbReference type="ARBA" id="ARBA00022490"/>
    </source>
</evidence>
<evidence type="ECO:0000313" key="13">
    <source>
        <dbReference type="EMBL" id="CAI8049627.1"/>
    </source>
</evidence>
<dbReference type="InterPro" id="IPR012270">
    <property type="entry name" value="CCR4-NOT_su3/5"/>
</dbReference>